<name>A0ABQ5K3I2_9EUKA</name>
<gene>
    <name evidence="1" type="ORF">ADUPG1_012392</name>
</gene>
<comment type="caution">
    <text evidence="1">The sequence shown here is derived from an EMBL/GenBank/DDBJ whole genome shotgun (WGS) entry which is preliminary data.</text>
</comment>
<organism evidence="1 2">
    <name type="scientific">Aduncisulcus paluster</name>
    <dbReference type="NCBI Taxonomy" id="2918883"/>
    <lineage>
        <taxon>Eukaryota</taxon>
        <taxon>Metamonada</taxon>
        <taxon>Carpediemonas-like organisms</taxon>
        <taxon>Aduncisulcus</taxon>
    </lineage>
</organism>
<feature type="non-terminal residue" evidence="1">
    <location>
        <position position="1"/>
    </location>
</feature>
<feature type="non-terminal residue" evidence="1">
    <location>
        <position position="1530"/>
    </location>
</feature>
<dbReference type="InterPro" id="IPR016024">
    <property type="entry name" value="ARM-type_fold"/>
</dbReference>
<dbReference type="SUPFAM" id="SSF48371">
    <property type="entry name" value="ARM repeat"/>
    <property type="match status" value="2"/>
</dbReference>
<accession>A0ABQ5K3I2</accession>
<dbReference type="EMBL" id="BQXS01012455">
    <property type="protein sequence ID" value="GKT23316.1"/>
    <property type="molecule type" value="Genomic_DNA"/>
</dbReference>
<dbReference type="Proteomes" id="UP001057375">
    <property type="component" value="Unassembled WGS sequence"/>
</dbReference>
<evidence type="ECO:0000313" key="1">
    <source>
        <dbReference type="EMBL" id="GKT23316.1"/>
    </source>
</evidence>
<keyword evidence="2" id="KW-1185">Reference proteome</keyword>
<proteinExistence type="predicted"/>
<evidence type="ECO:0000313" key="2">
    <source>
        <dbReference type="Proteomes" id="UP001057375"/>
    </source>
</evidence>
<sequence>NLCCDSSHAVEIYDNVNDLLDVWFEVIKRKHHEWGSKYWSMLLSMFSTVPSLVLHISPRYDANMVWCKNNGAYNEDYSRYIGNCNPSLKKWHVLIDRIKSLPNRESTSKLYYEHVPQIYSLFHAYQSTDEIKEHRYEIILCIQCLRWFVRHDISENIVFLPIPDLNDLIDTFIDHLSRCEEVLEGDVDEEYCWICTNYTSLVKDKRDSFLPKFFPTFKHIMERESKEKLGGRVAHYLLIILMNISNFPSSSTRSSILALIKPYIRDWLRIYNDNKYYGYWMLILSTITLSINGSTPNKSICSDVWPLFHPVLDVVKREFVGDKIVMDNCERVLRFFSNLCCDPSHAVEVYNNVKDLLDGWFEVIKRKEHKRGIKLWSHFISMFSTVPSLVPYISPKYDTNMEWCNNNGGWDDDYSIYLGNSYPSLKKWSELVVTINKCPDSESTSKLYHEHRDEILSVFLKIQSNSEIKEHKREIVLGVQCLRWFVGHFISENDIYLPIPDLNDLIDTFIGHLSRCEEVLEGDVDEEYCMICINYSGLFQDKLDSFLPKISPTFQRILERGSKEKLGGDVAQCLLMTLRNISNSPSSSTRSFILTLIKPYIRDWLRIYKDDSKCYGHWMVILSHITLSSDDDKSIFSEAWPLFHPVLDIVKREFVGDKIVGDDHEYVLLFFSNLCCDASHALEIYNNVKDLLDEWFTVIRKEEHIINKKHHGSGIKLWSHFISMFSSVPSLVPHISPKYDTNMEWCKDNGGWSGDYSRYRINCYPSLKKWANLVESIKKSPDSESTSNLYHKHRDEILSVFLAFQSKSEIEEHKREIVLCVQCLRWFVRHDISGNDIYLPIPDLNDLIDTFIGHLSRCEEVLEGDVDEEYCDICINYTHKVHYKCDSFLPRISPTFKRILERGSKEKLGGKVALDLLRTLRNISISPSSSTRSSIFTLIKPYIRDWLRIYNDSECYKHLMVIYQDVRKISPTFKRILERGSKEKLGGKVALDLLRTLRNISISPSSSTRSSIFTLIKPYIRDWLRIYNDSECYKHLMVILSKITLSSDNSTPNESVCSEAWPLFHPVLDVVKREFVGDKIVEDDHEYVLRFFSNLCCDPSHAVEVYDNVKDLLDGWFIIIKKEKHRGGIIFWSSFISMFSTVPSLVPRISPKYDTKMEWCNNNGGWDDDYSIYLGNSYPSLKKWCKNNGGWMISYTRYIGNCYPSLKKWSELVESIKKSPDSESTSKLYHEHRDEILSVFLAFQSKSEIKEHKREIVLCVQCLQWFVGHFISGNDIYLPIPDLDDLIDTFIDHLSRCEEVLEGDVDGDYCMICVNYTHKVKDKRDSFLPRISPTFKRILERGSKEKLGGKVALDLLRTLRNISISPSSSTRSSIFTLIKPYIRDWLRIYNDSECYKHLMVILSKITLSSDNSTPNESVCSEAWPLFHPVLDIVKREFVGDKIVEDDHEYVLRFFSNLCCDPSHAVEVYDNVKDLLDGWFTVIKKEKHRGGIIFWSSFISMFSSVPSLVPHISPRYDANMEWCKNNGEFDG</sequence>
<reference evidence="1" key="1">
    <citation type="submission" date="2022-03" db="EMBL/GenBank/DDBJ databases">
        <title>Draft genome sequence of Aduncisulcus paluster, a free-living microaerophilic Fornicata.</title>
        <authorList>
            <person name="Yuyama I."/>
            <person name="Kume K."/>
            <person name="Tamura T."/>
            <person name="Inagaki Y."/>
            <person name="Hashimoto T."/>
        </authorList>
    </citation>
    <scope>NUCLEOTIDE SEQUENCE</scope>
    <source>
        <strain evidence="1">NY0171</strain>
    </source>
</reference>
<protein>
    <submittedName>
        <fullName evidence="1">Uncharacterized protein</fullName>
    </submittedName>
</protein>